<feature type="signal peptide" evidence="2">
    <location>
        <begin position="1"/>
        <end position="19"/>
    </location>
</feature>
<comment type="caution">
    <text evidence="5">The sequence shown here is derived from an EMBL/GenBank/DDBJ whole genome shotgun (WGS) entry which is preliminary data.</text>
</comment>
<accession>A0ABW5TLY7</accession>
<protein>
    <submittedName>
        <fullName evidence="5">T9SS type A sorting domain-containing protein</fullName>
    </submittedName>
</protein>
<dbReference type="Pfam" id="PF13517">
    <property type="entry name" value="FG-GAP_3"/>
    <property type="match status" value="3"/>
</dbReference>
<dbReference type="Gene3D" id="2.130.10.130">
    <property type="entry name" value="Integrin alpha, N-terminal"/>
    <property type="match status" value="2"/>
</dbReference>
<proteinExistence type="predicted"/>
<gene>
    <name evidence="5" type="ORF">ACFSSE_00535</name>
</gene>
<evidence type="ECO:0000256" key="1">
    <source>
        <dbReference type="ARBA" id="ARBA00022729"/>
    </source>
</evidence>
<keyword evidence="1 2" id="KW-0732">Signal</keyword>
<dbReference type="InterPro" id="IPR028994">
    <property type="entry name" value="Integrin_alpha_N"/>
</dbReference>
<dbReference type="Proteomes" id="UP001597546">
    <property type="component" value="Unassembled WGS sequence"/>
</dbReference>
<dbReference type="InterPro" id="IPR014756">
    <property type="entry name" value="Ig_E-set"/>
</dbReference>
<evidence type="ECO:0000259" key="3">
    <source>
        <dbReference type="Pfam" id="PF01833"/>
    </source>
</evidence>
<dbReference type="RefSeq" id="WP_379041204.1">
    <property type="nucleotide sequence ID" value="NZ_JBHSKW010000008.1"/>
</dbReference>
<feature type="domain" description="Secretion system C-terminal sorting" evidence="4">
    <location>
        <begin position="718"/>
        <end position="789"/>
    </location>
</feature>
<dbReference type="Gene3D" id="2.30.30.100">
    <property type="match status" value="1"/>
</dbReference>
<feature type="chain" id="PRO_5047266731" evidence="2">
    <location>
        <begin position="20"/>
        <end position="791"/>
    </location>
</feature>
<evidence type="ECO:0000313" key="6">
    <source>
        <dbReference type="Proteomes" id="UP001597546"/>
    </source>
</evidence>
<sequence>MKKALLLFTLIFFSATLLAQVPTITSFSPLNGKPGDVVTITGTNFNTTTTNNVVFFGATRATVTAATATSLSVTVPIGATYAPITLLNTTNNLAAQSLSNFNPIFSPAKPGITTADFTTNEVSDLGSNLVEFVASIAIGDLDGDGKSDLAFVGDGFIAVSRNTSTPTSSSFAPLVYFNILNPISLAITDLDGDGKLDLAVTNITSTVNVSVFRNTATSGILNANSFAAPVDFVLNNNTPRAVVSGDLDGDGKPDLVVVSESTFQSSFSILRNTSTAGSFTSSSFAPVVFVSTTVPSLSATIGDVDGDGKLDLITANNANSNVSVYRNTSTNGNITFAAPVNFGTGQTPQQIVIGDLDGDGKLDLVTVNNASENITVLANISTIGNVSFAIGVNYTTLSRPETVAIADFDGDTKPDLVVGNRDFRSSVFRNNSTVGSINFANKVDFSMTTRLNSTVAGDLNGDAKPDYVSVGSLNLYSQILVSSNVSSPPAITNVSSTIANGSYVVGAQIPISITFNEPVNVTGTPQLTLETGAIDRVGNYVSGTGTNTLTFNYTVQTGDVSTDLDYVSTTSLALNGGTIASVSSTLNATLTLPAPGAVGSLGANKDIVIPSTLPVTLINYTAKLNTNGIVQLNWLTESEINNSYFEILRSTDGKNFNTIVKVFGAGNSTQQTQYNYTDPTPISGTNYYQLIQYDKDGKQTDLGIRGVDVSFSLKELSVYPNPASSLVNLSFDAEVYQKVEIIDLTGKMLVNETINKQESNISLDISKLATGVYNIKLTGQKKVITKQIVKQ</sequence>
<dbReference type="PANTHER" id="PTHR46580">
    <property type="entry name" value="SENSOR KINASE-RELATED"/>
    <property type="match status" value="1"/>
</dbReference>
<evidence type="ECO:0000259" key="4">
    <source>
        <dbReference type="Pfam" id="PF18962"/>
    </source>
</evidence>
<dbReference type="InterPro" id="IPR002909">
    <property type="entry name" value="IPT_dom"/>
</dbReference>
<dbReference type="NCBIfam" id="TIGR04183">
    <property type="entry name" value="Por_Secre_tail"/>
    <property type="match status" value="1"/>
</dbReference>
<dbReference type="PANTHER" id="PTHR46580:SF4">
    <property type="entry name" value="ATP_GTP-BINDING PROTEIN"/>
    <property type="match status" value="1"/>
</dbReference>
<dbReference type="InterPro" id="IPR013517">
    <property type="entry name" value="FG-GAP"/>
</dbReference>
<dbReference type="Gene3D" id="2.60.40.10">
    <property type="entry name" value="Immunoglobulins"/>
    <property type="match status" value="1"/>
</dbReference>
<dbReference type="InterPro" id="IPR026444">
    <property type="entry name" value="Secre_tail"/>
</dbReference>
<dbReference type="Pfam" id="PF18962">
    <property type="entry name" value="Por_Secre_tail"/>
    <property type="match status" value="1"/>
</dbReference>
<dbReference type="InterPro" id="IPR013783">
    <property type="entry name" value="Ig-like_fold"/>
</dbReference>
<feature type="domain" description="IPT/TIG" evidence="3">
    <location>
        <begin position="22"/>
        <end position="87"/>
    </location>
</feature>
<reference evidence="6" key="1">
    <citation type="journal article" date="2019" name="Int. J. Syst. Evol. Microbiol.">
        <title>The Global Catalogue of Microorganisms (GCM) 10K type strain sequencing project: providing services to taxonomists for standard genome sequencing and annotation.</title>
        <authorList>
            <consortium name="The Broad Institute Genomics Platform"/>
            <consortium name="The Broad Institute Genome Sequencing Center for Infectious Disease"/>
            <person name="Wu L."/>
            <person name="Ma J."/>
        </authorList>
    </citation>
    <scope>NUCLEOTIDE SEQUENCE [LARGE SCALE GENOMIC DNA]</scope>
    <source>
        <strain evidence="6">KCTC 42456</strain>
    </source>
</reference>
<dbReference type="SUPFAM" id="SSF81296">
    <property type="entry name" value="E set domains"/>
    <property type="match status" value="1"/>
</dbReference>
<dbReference type="Pfam" id="PF01833">
    <property type="entry name" value="TIG"/>
    <property type="match status" value="1"/>
</dbReference>
<evidence type="ECO:0000256" key="2">
    <source>
        <dbReference type="SAM" id="SignalP"/>
    </source>
</evidence>
<dbReference type="SUPFAM" id="SSF69318">
    <property type="entry name" value="Integrin alpha N-terminal domain"/>
    <property type="match status" value="1"/>
</dbReference>
<name>A0ABW5TLY7_9SPHI</name>
<organism evidence="5 6">
    <name type="scientific">Pedobacter alpinus</name>
    <dbReference type="NCBI Taxonomy" id="1590643"/>
    <lineage>
        <taxon>Bacteria</taxon>
        <taxon>Pseudomonadati</taxon>
        <taxon>Bacteroidota</taxon>
        <taxon>Sphingobacteriia</taxon>
        <taxon>Sphingobacteriales</taxon>
        <taxon>Sphingobacteriaceae</taxon>
        <taxon>Pedobacter</taxon>
    </lineage>
</organism>
<keyword evidence="6" id="KW-1185">Reference proteome</keyword>
<evidence type="ECO:0000313" key="5">
    <source>
        <dbReference type="EMBL" id="MFD2730182.1"/>
    </source>
</evidence>
<dbReference type="EMBL" id="JBHULV010000003">
    <property type="protein sequence ID" value="MFD2730182.1"/>
    <property type="molecule type" value="Genomic_DNA"/>
</dbReference>